<organism evidence="2 3">
    <name type="scientific">Mytilus galloprovincialis</name>
    <name type="common">Mediterranean mussel</name>
    <dbReference type="NCBI Taxonomy" id="29158"/>
    <lineage>
        <taxon>Eukaryota</taxon>
        <taxon>Metazoa</taxon>
        <taxon>Spiralia</taxon>
        <taxon>Lophotrochozoa</taxon>
        <taxon>Mollusca</taxon>
        <taxon>Bivalvia</taxon>
        <taxon>Autobranchia</taxon>
        <taxon>Pteriomorphia</taxon>
        <taxon>Mytilida</taxon>
        <taxon>Mytiloidea</taxon>
        <taxon>Mytilidae</taxon>
        <taxon>Mytilinae</taxon>
        <taxon>Mytilus</taxon>
    </lineage>
</organism>
<proteinExistence type="predicted"/>
<dbReference type="OrthoDB" id="5988093at2759"/>
<reference evidence="2" key="1">
    <citation type="submission" date="2018-11" db="EMBL/GenBank/DDBJ databases">
        <authorList>
            <person name="Alioto T."/>
            <person name="Alioto T."/>
        </authorList>
    </citation>
    <scope>NUCLEOTIDE SEQUENCE</scope>
</reference>
<dbReference type="AlphaFoldDB" id="A0A8B6E488"/>
<protein>
    <submittedName>
        <fullName evidence="2">Uncharacterized protein</fullName>
    </submittedName>
</protein>
<evidence type="ECO:0000256" key="1">
    <source>
        <dbReference type="SAM" id="MobiDB-lite"/>
    </source>
</evidence>
<dbReference type="Proteomes" id="UP000596742">
    <property type="component" value="Unassembled WGS sequence"/>
</dbReference>
<accession>A0A8B6E488</accession>
<gene>
    <name evidence="2" type="ORF">MGAL_10B008691</name>
</gene>
<comment type="caution">
    <text evidence="2">The sequence shown here is derived from an EMBL/GenBank/DDBJ whole genome shotgun (WGS) entry which is preliminary data.</text>
</comment>
<dbReference type="EMBL" id="UYJE01004470">
    <property type="protein sequence ID" value="VDI28271.1"/>
    <property type="molecule type" value="Genomic_DNA"/>
</dbReference>
<keyword evidence="3" id="KW-1185">Reference proteome</keyword>
<feature type="region of interest" description="Disordered" evidence="1">
    <location>
        <begin position="1"/>
        <end position="26"/>
    </location>
</feature>
<evidence type="ECO:0000313" key="3">
    <source>
        <dbReference type="Proteomes" id="UP000596742"/>
    </source>
</evidence>
<sequence>MAEQTSLNPLKRPISPDLQRQDDQNKVQRITGQLADLDEEKKRWLIVGICLHSIISPLLRRYIDPIVRNLYNSLVSSDSIDKQGNNKYLKKYPASNTYYLNYESINNNKNEKGNYWKYDYKVTSHVDLSKLFQLPNMAHYSGIDESCDSSALLCMVIRISSFPPGVKTVAEKIRENIRNSWAHCKFGDWTRVKYINSFVLMGQLVKELDLGDNERNRILEELKTWSTNGLNFMKKTLGVELVDEIRQHTHVLSEYVQTRLTETDNQFHSVQKELKDLESGLQDRIGNLESKTKEQDEIISEFNRDLKGGLGSCDDIHMRVCKDAEETLYEMYTLS</sequence>
<evidence type="ECO:0000313" key="2">
    <source>
        <dbReference type="EMBL" id="VDI28271.1"/>
    </source>
</evidence>
<name>A0A8B6E488_MYTGA</name>